<comment type="caution">
    <text evidence="1">The sequence shown here is derived from an EMBL/GenBank/DDBJ whole genome shotgun (WGS) entry which is preliminary data.</text>
</comment>
<evidence type="ECO:0000313" key="2">
    <source>
        <dbReference type="Proteomes" id="UP000828048"/>
    </source>
</evidence>
<accession>A0ACB7XI74</accession>
<sequence>MDSITSPKYQFLCAVLFLLSIQTRVFCFQYQVADLNCWSAPPAGNPYIFVNWTNNNYFNPGDSLFFLYPPSQDSVLQVTQQAYQTCDTSSPIYTMNDGNSVFGLVHGTFFFISGNEANCRNNQKLQVCVPQSGTCASYTPPLPPLPPSPATSPSGSILAGGSISTAPSSSPTSSPSHHSSSWSITSPMVSMSAVVGLLIWALLME</sequence>
<reference evidence="1 2" key="1">
    <citation type="journal article" date="2021" name="Hortic Res">
        <title>High-quality reference genome and annotation aids understanding of berry development for evergreen blueberry (Vaccinium darrowii).</title>
        <authorList>
            <person name="Yu J."/>
            <person name="Hulse-Kemp A.M."/>
            <person name="Babiker E."/>
            <person name="Staton M."/>
        </authorList>
    </citation>
    <scope>NUCLEOTIDE SEQUENCE [LARGE SCALE GENOMIC DNA]</scope>
    <source>
        <strain evidence="2">cv. NJ 8807/NJ 8810</strain>
        <tissue evidence="1">Young leaf</tissue>
    </source>
</reference>
<dbReference type="EMBL" id="CM037160">
    <property type="protein sequence ID" value="KAH7840477.1"/>
    <property type="molecule type" value="Genomic_DNA"/>
</dbReference>
<organism evidence="1 2">
    <name type="scientific">Vaccinium darrowii</name>
    <dbReference type="NCBI Taxonomy" id="229202"/>
    <lineage>
        <taxon>Eukaryota</taxon>
        <taxon>Viridiplantae</taxon>
        <taxon>Streptophyta</taxon>
        <taxon>Embryophyta</taxon>
        <taxon>Tracheophyta</taxon>
        <taxon>Spermatophyta</taxon>
        <taxon>Magnoliopsida</taxon>
        <taxon>eudicotyledons</taxon>
        <taxon>Gunneridae</taxon>
        <taxon>Pentapetalae</taxon>
        <taxon>asterids</taxon>
        <taxon>Ericales</taxon>
        <taxon>Ericaceae</taxon>
        <taxon>Vaccinioideae</taxon>
        <taxon>Vaccinieae</taxon>
        <taxon>Vaccinium</taxon>
    </lineage>
</organism>
<evidence type="ECO:0000313" key="1">
    <source>
        <dbReference type="EMBL" id="KAH7840477.1"/>
    </source>
</evidence>
<keyword evidence="2" id="KW-1185">Reference proteome</keyword>
<protein>
    <submittedName>
        <fullName evidence="1">Uncharacterized protein</fullName>
    </submittedName>
</protein>
<gene>
    <name evidence="1" type="ORF">Vadar_017464</name>
</gene>
<dbReference type="Proteomes" id="UP000828048">
    <property type="component" value="Chromosome 10"/>
</dbReference>
<name>A0ACB7XI74_9ERIC</name>
<proteinExistence type="predicted"/>